<organism evidence="1 2">
    <name type="scientific">Trametes sanguinea</name>
    <dbReference type="NCBI Taxonomy" id="158606"/>
    <lineage>
        <taxon>Eukaryota</taxon>
        <taxon>Fungi</taxon>
        <taxon>Dikarya</taxon>
        <taxon>Basidiomycota</taxon>
        <taxon>Agaricomycotina</taxon>
        <taxon>Agaricomycetes</taxon>
        <taxon>Polyporales</taxon>
        <taxon>Polyporaceae</taxon>
        <taxon>Trametes</taxon>
    </lineage>
</organism>
<sequence length="175" mass="19905">MSLLRSCQQVVRQQTAARAAFAAARTYATDSNIPQTTEQKQDTAITEEAPQRDVVAADIVSGAPKELRHRVVRIFQPTRSTTQSGSGKSNRWRIDWDTLPGAGRWENPLMGWASSADYMQGTRLSFRSKEDAIHFAEKQGWDYYVAATEIKRIPPKNYAENFLYKPNKLRLIRTK</sequence>
<keyword evidence="2" id="KW-1185">Reference proteome</keyword>
<accession>A0ACC1PGV2</accession>
<gene>
    <name evidence="1" type="ORF">NUW54_g7932</name>
</gene>
<name>A0ACC1PGV2_9APHY</name>
<proteinExistence type="predicted"/>
<evidence type="ECO:0000313" key="2">
    <source>
        <dbReference type="Proteomes" id="UP001144978"/>
    </source>
</evidence>
<dbReference type="EMBL" id="JANSHE010002374">
    <property type="protein sequence ID" value="KAJ2992449.1"/>
    <property type="molecule type" value="Genomic_DNA"/>
</dbReference>
<dbReference type="Proteomes" id="UP001144978">
    <property type="component" value="Unassembled WGS sequence"/>
</dbReference>
<reference evidence="1" key="1">
    <citation type="submission" date="2022-08" db="EMBL/GenBank/DDBJ databases">
        <title>Genome Sequence of Pycnoporus sanguineus.</title>
        <authorList>
            <person name="Buettner E."/>
        </authorList>
    </citation>
    <scope>NUCLEOTIDE SEQUENCE</scope>
    <source>
        <strain evidence="1">CG-C14</strain>
    </source>
</reference>
<protein>
    <submittedName>
        <fullName evidence="1">Uncharacterized protein</fullName>
    </submittedName>
</protein>
<evidence type="ECO:0000313" key="1">
    <source>
        <dbReference type="EMBL" id="KAJ2992449.1"/>
    </source>
</evidence>
<comment type="caution">
    <text evidence="1">The sequence shown here is derived from an EMBL/GenBank/DDBJ whole genome shotgun (WGS) entry which is preliminary data.</text>
</comment>